<dbReference type="GO" id="GO:0005737">
    <property type="term" value="C:cytoplasm"/>
    <property type="evidence" value="ECO:0007669"/>
    <property type="project" value="TreeGrafter"/>
</dbReference>
<comment type="caution">
    <text evidence="2">The sequence shown here is derived from an EMBL/GenBank/DDBJ whole genome shotgun (WGS) entry which is preliminary data.</text>
</comment>
<dbReference type="Proteomes" id="UP000235114">
    <property type="component" value="Unassembled WGS sequence"/>
</dbReference>
<evidence type="ECO:0000313" key="3">
    <source>
        <dbReference type="EMBL" id="PLS00653.1"/>
    </source>
</evidence>
<protein>
    <submittedName>
        <fullName evidence="2">RimJ/RimL family protein N-acetyltransferase</fullName>
    </submittedName>
</protein>
<dbReference type="GO" id="GO:1990189">
    <property type="term" value="F:protein N-terminal-serine acetyltransferase activity"/>
    <property type="evidence" value="ECO:0007669"/>
    <property type="project" value="TreeGrafter"/>
</dbReference>
<evidence type="ECO:0000313" key="5">
    <source>
        <dbReference type="Proteomes" id="UP000235114"/>
    </source>
</evidence>
<keyword evidence="5" id="KW-1185">Reference proteome</keyword>
<dbReference type="Pfam" id="PF13302">
    <property type="entry name" value="Acetyltransf_3"/>
    <property type="match status" value="1"/>
</dbReference>
<dbReference type="PANTHER" id="PTHR43441:SF12">
    <property type="entry name" value="RIBOSOMAL N-ACETYLTRANSFERASE YDAF-RELATED"/>
    <property type="match status" value="1"/>
</dbReference>
<accession>A0A2N5GJF9</accession>
<dbReference type="PROSITE" id="PS51186">
    <property type="entry name" value="GNAT"/>
    <property type="match status" value="1"/>
</dbReference>
<dbReference type="AlphaFoldDB" id="A0A2N5GJF9"/>
<dbReference type="OrthoDB" id="9784707at2"/>
<dbReference type="EMBL" id="PGVA01000038">
    <property type="protein sequence ID" value="PLR81206.1"/>
    <property type="molecule type" value="Genomic_DNA"/>
</dbReference>
<name>A0A2N5GJF9_9BACI</name>
<proteinExistence type="predicted"/>
<evidence type="ECO:0000313" key="2">
    <source>
        <dbReference type="EMBL" id="PLR81206.1"/>
    </source>
</evidence>
<reference evidence="3 5" key="2">
    <citation type="submission" date="2017-12" db="EMBL/GenBank/DDBJ databases">
        <title>Comparative Functional Genomics of Dry Heat Resistant strains isolated from the Viking Spacecraft.</title>
        <authorList>
            <person name="Seuylemezian A."/>
            <person name="Cooper K."/>
            <person name="Vaishampayan P."/>
        </authorList>
    </citation>
    <scope>NUCLEOTIDE SEQUENCE [LARGE SCALE GENOMIC DNA]</scope>
    <source>
        <strain evidence="3 5">ATCC 29669</strain>
    </source>
</reference>
<reference evidence="2 4" key="1">
    <citation type="submission" date="2017-11" db="EMBL/GenBank/DDBJ databases">
        <title>Comparitive Functional Genomics of Dry Heat Resistant strains isolated from the Viking Spacecraft.</title>
        <authorList>
            <person name="Seuylemezian A."/>
            <person name="Cooper K."/>
            <person name="Vaishampayan P."/>
        </authorList>
    </citation>
    <scope>NUCLEOTIDE SEQUENCE [LARGE SCALE GENOMIC DNA]</scope>
    <source>
        <strain evidence="2 4">M4.6</strain>
    </source>
</reference>
<keyword evidence="2" id="KW-0808">Transferase</keyword>
<dbReference type="InterPro" id="IPR051908">
    <property type="entry name" value="Ribosomal_N-acetyltransferase"/>
</dbReference>
<dbReference type="PANTHER" id="PTHR43441">
    <property type="entry name" value="RIBOSOMAL-PROTEIN-SERINE ACETYLTRANSFERASE"/>
    <property type="match status" value="1"/>
</dbReference>
<evidence type="ECO:0000259" key="1">
    <source>
        <dbReference type="PROSITE" id="PS51186"/>
    </source>
</evidence>
<gene>
    <name evidence="2" type="ORF">CU635_15715</name>
    <name evidence="3" type="ORF">CVD25_01825</name>
</gene>
<dbReference type="InterPro" id="IPR000182">
    <property type="entry name" value="GNAT_dom"/>
</dbReference>
<sequence>MFSLKVNQEIELQLLQLRDAEELYQLVDSNRRHLRQWLPWVDSMNSPLQYHSIIPMWLKQFADNNGFNLGIRYNKILVGSLGFHHIDWHNEQTSIGYYLAEQAQGRGIMTKSVQALLNYAFYDLGLNRIEIRCGTRNIASRSIPVRLGFTEEGLIRDGEKLNGFFHDLIVYGLLAREWRNLS</sequence>
<dbReference type="Gene3D" id="3.40.630.30">
    <property type="match status" value="1"/>
</dbReference>
<dbReference type="GO" id="GO:0008999">
    <property type="term" value="F:protein-N-terminal-alanine acetyltransferase activity"/>
    <property type="evidence" value="ECO:0007669"/>
    <property type="project" value="TreeGrafter"/>
</dbReference>
<evidence type="ECO:0000313" key="4">
    <source>
        <dbReference type="Proteomes" id="UP000234951"/>
    </source>
</evidence>
<dbReference type="RefSeq" id="WP_101578331.1">
    <property type="nucleotide sequence ID" value="NZ_PGVA01000038.1"/>
</dbReference>
<organism evidence="2 4">
    <name type="scientific">Bacillus canaveralius</name>
    <dbReference type="NCBI Taxonomy" id="1403243"/>
    <lineage>
        <taxon>Bacteria</taxon>
        <taxon>Bacillati</taxon>
        <taxon>Bacillota</taxon>
        <taxon>Bacilli</taxon>
        <taxon>Bacillales</taxon>
        <taxon>Bacillaceae</taxon>
        <taxon>Bacillus</taxon>
    </lineage>
</organism>
<dbReference type="InterPro" id="IPR016181">
    <property type="entry name" value="Acyl_CoA_acyltransferase"/>
</dbReference>
<dbReference type="Proteomes" id="UP000234951">
    <property type="component" value="Unassembled WGS sequence"/>
</dbReference>
<feature type="domain" description="N-acetyltransferase" evidence="1">
    <location>
        <begin position="10"/>
        <end position="176"/>
    </location>
</feature>
<dbReference type="EMBL" id="PGVD01000007">
    <property type="protein sequence ID" value="PLS00653.1"/>
    <property type="molecule type" value="Genomic_DNA"/>
</dbReference>
<dbReference type="SUPFAM" id="SSF55729">
    <property type="entry name" value="Acyl-CoA N-acyltransferases (Nat)"/>
    <property type="match status" value="1"/>
</dbReference>